<keyword evidence="3" id="KW-1185">Reference proteome</keyword>
<accession>A0ABX0FU29</accession>
<comment type="caution">
    <text evidence="2">The sequence shown here is derived from an EMBL/GenBank/DDBJ whole genome shotgun (WGS) entry which is preliminary data.</text>
</comment>
<evidence type="ECO:0000313" key="2">
    <source>
        <dbReference type="EMBL" id="NGZ88209.1"/>
    </source>
</evidence>
<name>A0ABX0FU29_9BURK</name>
<protein>
    <submittedName>
        <fullName evidence="2">Uncharacterized protein</fullName>
    </submittedName>
</protein>
<evidence type="ECO:0000256" key="1">
    <source>
        <dbReference type="SAM" id="SignalP"/>
    </source>
</evidence>
<reference evidence="3" key="2">
    <citation type="submission" date="2023-07" db="EMBL/GenBank/DDBJ databases">
        <title>Duganella aceri sp. nov., isolated from tree sap.</title>
        <authorList>
            <person name="Kim I.S."/>
        </authorList>
    </citation>
    <scope>NUCLEOTIDE SEQUENCE [LARGE SCALE GENOMIC DNA]</scope>
    <source>
        <strain evidence="3">SAP-35</strain>
    </source>
</reference>
<proteinExistence type="predicted"/>
<sequence length="247" mass="26017">MRSGYGWRAAGAAVAMALGAQLVVAQIGPRHAAADEAEVRPASASGLGRVELAGDGLTLIRFQGMAILAVAADAEAFSKEAVPDWPVADLLLLTPGRYRGLAPLKALRSRMPVIVAGQHGATTVAPPGLQQLHAMQAWNTFDLNKRDGRRGTRVQLTALPGAPGTQDVAGFMLELGDRKASYRVYVSCEELDGEALAGLPRRLPGADLVLLPTRHAPQLLVLQRAVRAVGEPAPLTAAGYAFKPLKR</sequence>
<dbReference type="EMBL" id="JAADJT010000018">
    <property type="protein sequence ID" value="NGZ88209.1"/>
    <property type="molecule type" value="Genomic_DNA"/>
</dbReference>
<feature type="chain" id="PRO_5046599800" evidence="1">
    <location>
        <begin position="26"/>
        <end position="247"/>
    </location>
</feature>
<gene>
    <name evidence="2" type="ORF">GW587_28640</name>
</gene>
<evidence type="ECO:0000313" key="3">
    <source>
        <dbReference type="Proteomes" id="UP000666369"/>
    </source>
</evidence>
<dbReference type="Proteomes" id="UP000666369">
    <property type="component" value="Unassembled WGS sequence"/>
</dbReference>
<dbReference type="RefSeq" id="WP_166108327.1">
    <property type="nucleotide sequence ID" value="NZ_JAADJT010000018.1"/>
</dbReference>
<feature type="signal peptide" evidence="1">
    <location>
        <begin position="1"/>
        <end position="25"/>
    </location>
</feature>
<reference evidence="2 3" key="1">
    <citation type="submission" date="2020-01" db="EMBL/GenBank/DDBJ databases">
        <authorList>
            <person name="Lee S.D."/>
        </authorList>
    </citation>
    <scope>NUCLEOTIDE SEQUENCE [LARGE SCALE GENOMIC DNA]</scope>
    <source>
        <strain evidence="2 3">SAP-35</strain>
    </source>
</reference>
<organism evidence="2 3">
    <name type="scientific">Duganella aceris</name>
    <dbReference type="NCBI Taxonomy" id="2703883"/>
    <lineage>
        <taxon>Bacteria</taxon>
        <taxon>Pseudomonadati</taxon>
        <taxon>Pseudomonadota</taxon>
        <taxon>Betaproteobacteria</taxon>
        <taxon>Burkholderiales</taxon>
        <taxon>Oxalobacteraceae</taxon>
        <taxon>Telluria group</taxon>
        <taxon>Duganella</taxon>
    </lineage>
</organism>
<keyword evidence="1" id="KW-0732">Signal</keyword>